<dbReference type="InterPro" id="IPR051559">
    <property type="entry name" value="HIF_prolyl_hydroxylases"/>
</dbReference>
<dbReference type="Proteomes" id="UP000324832">
    <property type="component" value="Unassembled WGS sequence"/>
</dbReference>
<dbReference type="GO" id="GO:0031543">
    <property type="term" value="F:peptidyl-proline dioxygenase activity"/>
    <property type="evidence" value="ECO:0007669"/>
    <property type="project" value="TreeGrafter"/>
</dbReference>
<sequence length="280" mass="31668">MNPEGVLACCAVCNEKTHRRCARCLNIYYCNTEHQRVDWRRHKSECVPKIEKQVSRNDKVSQSTSYNAKEIQKSIGISQSYNLHKDDKELNFKSVESESTNCKSKRKSLQKEGSKTCIDNKTVSSLANKSPNSSPVNNIESALKSRSVISSVVYTNKDLSKTSAITYEGSSEQEILSEKAQQLNTVEFSANVSDVNKCDVKMPALPRYNSEHRTKIKEYPEASLKGSSAPFSNMVNNYYMDPSDPNYEICHRVIRDMTQYGVCVLNNFLGRAAGVKPWEY</sequence>
<dbReference type="GO" id="GO:0008270">
    <property type="term" value="F:zinc ion binding"/>
    <property type="evidence" value="ECO:0007669"/>
    <property type="project" value="UniProtKB-KW"/>
</dbReference>
<accession>A0A5E4PTB6</accession>
<keyword evidence="2 5" id="KW-0863">Zinc-finger</keyword>
<evidence type="ECO:0000313" key="8">
    <source>
        <dbReference type="Proteomes" id="UP000324832"/>
    </source>
</evidence>
<feature type="domain" description="MYND-type" evidence="6">
    <location>
        <begin position="10"/>
        <end position="46"/>
    </location>
</feature>
<organism evidence="7 8">
    <name type="scientific">Leptidea sinapis</name>
    <dbReference type="NCBI Taxonomy" id="189913"/>
    <lineage>
        <taxon>Eukaryota</taxon>
        <taxon>Metazoa</taxon>
        <taxon>Ecdysozoa</taxon>
        <taxon>Arthropoda</taxon>
        <taxon>Hexapoda</taxon>
        <taxon>Insecta</taxon>
        <taxon>Pterygota</taxon>
        <taxon>Neoptera</taxon>
        <taxon>Endopterygota</taxon>
        <taxon>Lepidoptera</taxon>
        <taxon>Glossata</taxon>
        <taxon>Ditrysia</taxon>
        <taxon>Papilionoidea</taxon>
        <taxon>Pieridae</taxon>
        <taxon>Dismorphiinae</taxon>
        <taxon>Leptidea</taxon>
    </lineage>
</organism>
<dbReference type="GO" id="GO:0071456">
    <property type="term" value="P:cellular response to hypoxia"/>
    <property type="evidence" value="ECO:0007669"/>
    <property type="project" value="TreeGrafter"/>
</dbReference>
<dbReference type="InterPro" id="IPR002893">
    <property type="entry name" value="Znf_MYND"/>
</dbReference>
<keyword evidence="1" id="KW-0479">Metal-binding</keyword>
<keyword evidence="3" id="KW-0862">Zinc</keyword>
<name>A0A5E4PTB6_9NEOP</name>
<evidence type="ECO:0000256" key="2">
    <source>
        <dbReference type="ARBA" id="ARBA00022771"/>
    </source>
</evidence>
<protein>
    <recommendedName>
        <fullName evidence="6">MYND-type domain-containing protein</fullName>
    </recommendedName>
</protein>
<dbReference type="PROSITE" id="PS50865">
    <property type="entry name" value="ZF_MYND_2"/>
    <property type="match status" value="1"/>
</dbReference>
<dbReference type="Pfam" id="PF01753">
    <property type="entry name" value="zf-MYND"/>
    <property type="match status" value="1"/>
</dbReference>
<keyword evidence="4" id="KW-0847">Vitamin C</keyword>
<dbReference type="GO" id="GO:0031418">
    <property type="term" value="F:L-ascorbic acid binding"/>
    <property type="evidence" value="ECO:0007669"/>
    <property type="project" value="UniProtKB-KW"/>
</dbReference>
<dbReference type="GO" id="GO:0008198">
    <property type="term" value="F:ferrous iron binding"/>
    <property type="evidence" value="ECO:0007669"/>
    <property type="project" value="TreeGrafter"/>
</dbReference>
<proteinExistence type="predicted"/>
<dbReference type="SUPFAM" id="SSF144232">
    <property type="entry name" value="HIT/MYND zinc finger-like"/>
    <property type="match status" value="1"/>
</dbReference>
<evidence type="ECO:0000256" key="3">
    <source>
        <dbReference type="ARBA" id="ARBA00022833"/>
    </source>
</evidence>
<dbReference type="AlphaFoldDB" id="A0A5E4PTB6"/>
<dbReference type="PANTHER" id="PTHR12907:SF26">
    <property type="entry name" value="HIF PROLYL HYDROXYLASE, ISOFORM C"/>
    <property type="match status" value="1"/>
</dbReference>
<dbReference type="EMBL" id="FZQP02000304">
    <property type="protein sequence ID" value="VVC88366.1"/>
    <property type="molecule type" value="Genomic_DNA"/>
</dbReference>
<keyword evidence="8" id="KW-1185">Reference proteome</keyword>
<evidence type="ECO:0000256" key="4">
    <source>
        <dbReference type="ARBA" id="ARBA00022896"/>
    </source>
</evidence>
<evidence type="ECO:0000256" key="1">
    <source>
        <dbReference type="ARBA" id="ARBA00022723"/>
    </source>
</evidence>
<gene>
    <name evidence="7" type="ORF">LSINAPIS_LOCUS1754</name>
</gene>
<dbReference type="PANTHER" id="PTHR12907">
    <property type="entry name" value="EGL NINE HOMOLOG-RELATED"/>
    <property type="match status" value="1"/>
</dbReference>
<evidence type="ECO:0000313" key="7">
    <source>
        <dbReference type="EMBL" id="VVC88366.1"/>
    </source>
</evidence>
<evidence type="ECO:0000256" key="5">
    <source>
        <dbReference type="PROSITE-ProRule" id="PRU00134"/>
    </source>
</evidence>
<evidence type="ECO:0000259" key="6">
    <source>
        <dbReference type="PROSITE" id="PS50865"/>
    </source>
</evidence>
<reference evidence="7 8" key="1">
    <citation type="submission" date="2017-07" db="EMBL/GenBank/DDBJ databases">
        <authorList>
            <person name="Talla V."/>
            <person name="Backstrom N."/>
        </authorList>
    </citation>
    <scope>NUCLEOTIDE SEQUENCE [LARGE SCALE GENOMIC DNA]</scope>
</reference>
<dbReference type="Gene3D" id="6.10.140.2220">
    <property type="match status" value="1"/>
</dbReference>